<dbReference type="Proteomes" id="UP001500416">
    <property type="component" value="Unassembled WGS sequence"/>
</dbReference>
<evidence type="ECO:0008006" key="3">
    <source>
        <dbReference type="Google" id="ProtNLM"/>
    </source>
</evidence>
<dbReference type="EMBL" id="BAAABU010000015">
    <property type="protein sequence ID" value="GAA0247621.1"/>
    <property type="molecule type" value="Genomic_DNA"/>
</dbReference>
<organism evidence="1 2">
    <name type="scientific">Saccharothrix mutabilis subsp. mutabilis</name>
    <dbReference type="NCBI Taxonomy" id="66855"/>
    <lineage>
        <taxon>Bacteria</taxon>
        <taxon>Bacillati</taxon>
        <taxon>Actinomycetota</taxon>
        <taxon>Actinomycetes</taxon>
        <taxon>Pseudonocardiales</taxon>
        <taxon>Pseudonocardiaceae</taxon>
        <taxon>Saccharothrix</taxon>
    </lineage>
</organism>
<keyword evidence="2" id="KW-1185">Reference proteome</keyword>
<dbReference type="NCBIfam" id="NF038070">
    <property type="entry name" value="LmbU_fam_TF"/>
    <property type="match status" value="1"/>
</dbReference>
<gene>
    <name evidence="1" type="ORF">GCM10010492_54160</name>
</gene>
<accession>A0ABP3DZ61</accession>
<name>A0ABP3DZ61_9PSEU</name>
<comment type="caution">
    <text evidence="1">The sequence shown here is derived from an EMBL/GenBank/DDBJ whole genome shotgun (WGS) entry which is preliminary data.</text>
</comment>
<sequence>MTRVGLHIPSNLSFDDWERAGHQLAGIVDSSAWSLGDWLVYGADHYADRYQRVLKTVGLSYKTLRNYSWVSRRFPLERRRSRLSFQHHAEVASLPDEEQDEWLTRSEEGGWSTKQLRARVHDDRRTIESGDKPGELVPRIDVQGSRLRRWQAAAARSGARLSDWLPAILDQAAEQALLADAEPDGPAPAVDESEGVIVGIHVARVDTD</sequence>
<dbReference type="InterPro" id="IPR049735">
    <property type="entry name" value="NovE/LmbU-like"/>
</dbReference>
<reference evidence="2" key="1">
    <citation type="journal article" date="2019" name="Int. J. Syst. Evol. Microbiol.">
        <title>The Global Catalogue of Microorganisms (GCM) 10K type strain sequencing project: providing services to taxonomists for standard genome sequencing and annotation.</title>
        <authorList>
            <consortium name="The Broad Institute Genomics Platform"/>
            <consortium name="The Broad Institute Genome Sequencing Center for Infectious Disease"/>
            <person name="Wu L."/>
            <person name="Ma J."/>
        </authorList>
    </citation>
    <scope>NUCLEOTIDE SEQUENCE [LARGE SCALE GENOMIC DNA]</scope>
    <source>
        <strain evidence="2">JCM 3380</strain>
    </source>
</reference>
<evidence type="ECO:0000313" key="2">
    <source>
        <dbReference type="Proteomes" id="UP001500416"/>
    </source>
</evidence>
<protein>
    <recommendedName>
        <fullName evidence="3">LmbU</fullName>
    </recommendedName>
</protein>
<proteinExistence type="predicted"/>
<evidence type="ECO:0000313" key="1">
    <source>
        <dbReference type="EMBL" id="GAA0247621.1"/>
    </source>
</evidence>